<dbReference type="Gene3D" id="3.40.50.150">
    <property type="entry name" value="Vaccinia Virus protein VP39"/>
    <property type="match status" value="1"/>
</dbReference>
<feature type="binding site" evidence="4">
    <location>
        <position position="159"/>
    </location>
    <ligand>
        <name>Mg(2+)</name>
        <dbReference type="ChEBI" id="CHEBI:18420"/>
    </ligand>
</feature>
<feature type="binding site" evidence="4">
    <location>
        <position position="87"/>
    </location>
    <ligand>
        <name>S-adenosyl-L-methionine</name>
        <dbReference type="ChEBI" id="CHEBI:59789"/>
    </ligand>
</feature>
<dbReference type="Pfam" id="PF01596">
    <property type="entry name" value="Methyltransf_3"/>
    <property type="match status" value="1"/>
</dbReference>
<dbReference type="CDD" id="cd02440">
    <property type="entry name" value="AdoMet_MTases"/>
    <property type="match status" value="1"/>
</dbReference>
<dbReference type="STRING" id="1121301.SAMN02745912_00127"/>
<keyword evidence="4" id="KW-0819">tRNA processing</keyword>
<evidence type="ECO:0000313" key="6">
    <source>
        <dbReference type="Proteomes" id="UP000184465"/>
    </source>
</evidence>
<dbReference type="InterPro" id="IPR043675">
    <property type="entry name" value="TrmR_methyltr"/>
</dbReference>
<dbReference type="GO" id="GO:0008171">
    <property type="term" value="F:O-methyltransferase activity"/>
    <property type="evidence" value="ECO:0007669"/>
    <property type="project" value="InterPro"/>
</dbReference>
<dbReference type="PANTHER" id="PTHR10509">
    <property type="entry name" value="O-METHYLTRANSFERASE-RELATED"/>
    <property type="match status" value="1"/>
</dbReference>
<feature type="binding site" evidence="4">
    <location>
        <begin position="115"/>
        <end position="116"/>
    </location>
    <ligand>
        <name>S-adenosyl-L-methionine</name>
        <dbReference type="ChEBI" id="CHEBI:59789"/>
    </ligand>
</feature>
<keyword evidence="6" id="KW-1185">Reference proteome</keyword>
<keyword evidence="4" id="KW-0460">Magnesium</keyword>
<proteinExistence type="inferred from homology"/>
<evidence type="ECO:0000256" key="1">
    <source>
        <dbReference type="ARBA" id="ARBA00022603"/>
    </source>
</evidence>
<dbReference type="GO" id="GO:0008757">
    <property type="term" value="F:S-adenosylmethionine-dependent methyltransferase activity"/>
    <property type="evidence" value="ECO:0007669"/>
    <property type="project" value="TreeGrafter"/>
</dbReference>
<organism evidence="5 6">
    <name type="scientific">Paramaledivibacter caminithermalis (strain DSM 15212 / CIP 107654 / DViRD3)</name>
    <name type="common">Clostridium caminithermale</name>
    <dbReference type="NCBI Taxonomy" id="1121301"/>
    <lineage>
        <taxon>Bacteria</taxon>
        <taxon>Bacillati</taxon>
        <taxon>Bacillota</taxon>
        <taxon>Clostridia</taxon>
        <taxon>Peptostreptococcales</taxon>
        <taxon>Caminicellaceae</taxon>
        <taxon>Paramaledivibacter</taxon>
    </lineage>
</organism>
<dbReference type="GO" id="GO:0000287">
    <property type="term" value="F:magnesium ion binding"/>
    <property type="evidence" value="ECO:0007669"/>
    <property type="project" value="UniProtKB-UniRule"/>
</dbReference>
<keyword evidence="3 4" id="KW-0949">S-adenosyl-L-methionine</keyword>
<feature type="binding site" evidence="4">
    <location>
        <position position="39"/>
    </location>
    <ligand>
        <name>S-adenosyl-L-methionine</name>
        <dbReference type="ChEBI" id="CHEBI:59789"/>
    </ligand>
</feature>
<feature type="binding site" evidence="4">
    <location>
        <position position="133"/>
    </location>
    <ligand>
        <name>Mg(2+)</name>
        <dbReference type="ChEBI" id="CHEBI:18420"/>
    </ligand>
</feature>
<dbReference type="InterPro" id="IPR029063">
    <property type="entry name" value="SAM-dependent_MTases_sf"/>
</dbReference>
<dbReference type="HAMAP" id="MF_02217">
    <property type="entry name" value="TrmR_methyltr"/>
    <property type="match status" value="1"/>
</dbReference>
<keyword evidence="4" id="KW-0479">Metal-binding</keyword>
<dbReference type="PANTHER" id="PTHR10509:SF14">
    <property type="entry name" value="CAFFEOYL-COA O-METHYLTRANSFERASE 3-RELATED"/>
    <property type="match status" value="1"/>
</dbReference>
<feature type="binding site" evidence="4">
    <location>
        <position position="69"/>
    </location>
    <ligand>
        <name>S-adenosyl-L-methionine</name>
        <dbReference type="ChEBI" id="CHEBI:59789"/>
    </ligand>
</feature>
<accession>A0A1M6JSH3</accession>
<comment type="function">
    <text evidence="4">Catalyzes the methylation of 5-hydroxyuridine (ho5U) to form 5-methoxyuridine (mo5U) at position 34 in tRNAs.</text>
</comment>
<evidence type="ECO:0000313" key="5">
    <source>
        <dbReference type="EMBL" id="SHJ49609.1"/>
    </source>
</evidence>
<comment type="catalytic activity">
    <reaction evidence="4">
        <text>5-hydroxyuridine(34) in tRNA + S-adenosyl-L-methionine = 5-methoxyuridine(34) in tRNA + S-adenosyl-L-homocysteine + H(+)</text>
        <dbReference type="Rhea" id="RHEA:60524"/>
        <dbReference type="Rhea" id="RHEA-COMP:13381"/>
        <dbReference type="Rhea" id="RHEA-COMP:15591"/>
        <dbReference type="ChEBI" id="CHEBI:15378"/>
        <dbReference type="ChEBI" id="CHEBI:57856"/>
        <dbReference type="ChEBI" id="CHEBI:59789"/>
        <dbReference type="ChEBI" id="CHEBI:136877"/>
        <dbReference type="ChEBI" id="CHEBI:143860"/>
    </reaction>
</comment>
<gene>
    <name evidence="4" type="primary">trmR</name>
    <name evidence="5" type="ORF">SAMN02745912_00127</name>
</gene>
<comment type="similarity">
    <text evidence="4">Belongs to the class I-like SAM-binding methyltransferase superfamily. Cation-dependent O-methyltransferase family.</text>
</comment>
<dbReference type="GO" id="GO:0030488">
    <property type="term" value="P:tRNA methylation"/>
    <property type="evidence" value="ECO:0007669"/>
    <property type="project" value="UniProtKB-UniRule"/>
</dbReference>
<dbReference type="InterPro" id="IPR002935">
    <property type="entry name" value="SAM_O-MeTrfase"/>
</dbReference>
<dbReference type="PROSITE" id="PS51682">
    <property type="entry name" value="SAM_OMT_I"/>
    <property type="match status" value="1"/>
</dbReference>
<evidence type="ECO:0000256" key="2">
    <source>
        <dbReference type="ARBA" id="ARBA00022679"/>
    </source>
</evidence>
<feature type="binding site" evidence="4">
    <location>
        <position position="160"/>
    </location>
    <ligand>
        <name>Mg(2+)</name>
        <dbReference type="ChEBI" id="CHEBI:18420"/>
    </ligand>
</feature>
<evidence type="ECO:0000256" key="4">
    <source>
        <dbReference type="HAMAP-Rule" id="MF_02217"/>
    </source>
</evidence>
<evidence type="ECO:0000256" key="3">
    <source>
        <dbReference type="ARBA" id="ARBA00022691"/>
    </source>
</evidence>
<dbReference type="EC" id="2.1.1.-" evidence="4"/>
<dbReference type="InterPro" id="IPR050362">
    <property type="entry name" value="Cation-dep_OMT"/>
</dbReference>
<dbReference type="SUPFAM" id="SSF53335">
    <property type="entry name" value="S-adenosyl-L-methionine-dependent methyltransferases"/>
    <property type="match status" value="1"/>
</dbReference>
<dbReference type="AlphaFoldDB" id="A0A1M6JSH3"/>
<comment type="subunit">
    <text evidence="4">Homodimer.</text>
</comment>
<dbReference type="EMBL" id="FRAG01000001">
    <property type="protein sequence ID" value="SHJ49609.1"/>
    <property type="molecule type" value="Genomic_DNA"/>
</dbReference>
<keyword evidence="2 4" id="KW-0808">Transferase</keyword>
<sequence>MSNIVDKLVEEYIRELLPENQGILKELEEFAEENNVPIIHPEVAKFLDVIIKTSRISSILEVGTAIGYSALVFSKAMDDKGRIVTIEKREDMHKIAFENIKKAGLESNIQVLLGDAVDVFPQINGKFDMIFLDAAKGHYQKFLLSCIEKLNDNGIIVSDNVLYKGMVASNEYLIRRKITIVKRMRKYLKYISDHPELTTSIIPIGDGVALTYKSGRNFSE</sequence>
<dbReference type="Proteomes" id="UP000184465">
    <property type="component" value="Unassembled WGS sequence"/>
</dbReference>
<feature type="binding site" evidence="4">
    <location>
        <position position="133"/>
    </location>
    <ligand>
        <name>S-adenosyl-L-methionine</name>
        <dbReference type="ChEBI" id="CHEBI:59789"/>
    </ligand>
</feature>
<dbReference type="OrthoDB" id="9799672at2"/>
<keyword evidence="1 4" id="KW-0489">Methyltransferase</keyword>
<reference evidence="5 6" key="1">
    <citation type="submission" date="2016-11" db="EMBL/GenBank/DDBJ databases">
        <authorList>
            <person name="Jaros S."/>
            <person name="Januszkiewicz K."/>
            <person name="Wedrychowicz H."/>
        </authorList>
    </citation>
    <scope>NUCLEOTIDE SEQUENCE [LARGE SCALE GENOMIC DNA]</scope>
    <source>
        <strain evidence="5 6">DSM 15212</strain>
    </source>
</reference>
<protein>
    <recommendedName>
        <fullName evidence="4">tRNA 5-hydroxyuridine methyltransferase</fullName>
        <ecNumber evidence="4">2.1.1.-</ecNumber>
    </recommendedName>
    <alternativeName>
        <fullName evidence="4">ho5U methyltransferase</fullName>
    </alternativeName>
</protein>
<dbReference type="GO" id="GO:0016300">
    <property type="term" value="F:tRNA (uridine) methyltransferase activity"/>
    <property type="evidence" value="ECO:0007669"/>
    <property type="project" value="UniProtKB-UniRule"/>
</dbReference>
<name>A0A1M6JSH3_PARC5</name>